<reference evidence="2 3" key="1">
    <citation type="submission" date="2017-06" db="EMBL/GenBank/DDBJ databases">
        <authorList>
            <consortium name="Pathogen Informatics"/>
        </authorList>
    </citation>
    <scope>NUCLEOTIDE SEQUENCE [LARGE SCALE GENOMIC DNA]</scope>
    <source>
        <strain evidence="2 3">NCTC12230</strain>
    </source>
</reference>
<dbReference type="PANTHER" id="PTHR39217:SF1">
    <property type="entry name" value="GLUTATHIONE SYNTHETASE"/>
    <property type="match status" value="1"/>
</dbReference>
<dbReference type="AlphaFoldDB" id="A0AB38DT65"/>
<evidence type="ECO:0000313" key="2">
    <source>
        <dbReference type="EMBL" id="SNU80563.1"/>
    </source>
</evidence>
<organism evidence="2 3">
    <name type="scientific">Neisseria zoodegmatis</name>
    <dbReference type="NCBI Taxonomy" id="326523"/>
    <lineage>
        <taxon>Bacteria</taxon>
        <taxon>Pseudomonadati</taxon>
        <taxon>Pseudomonadota</taxon>
        <taxon>Betaproteobacteria</taxon>
        <taxon>Neisseriales</taxon>
        <taxon>Neisseriaceae</taxon>
        <taxon>Neisseria</taxon>
    </lineage>
</organism>
<dbReference type="GO" id="GO:0004363">
    <property type="term" value="F:glutathione synthase activity"/>
    <property type="evidence" value="ECO:0007669"/>
    <property type="project" value="InterPro"/>
</dbReference>
<accession>A0AB38DT65</accession>
<dbReference type="Proteomes" id="UP000215033">
    <property type="component" value="Chromosome 1"/>
</dbReference>
<dbReference type="EMBL" id="LT906434">
    <property type="protein sequence ID" value="SNU80563.1"/>
    <property type="molecule type" value="Genomic_DNA"/>
</dbReference>
<dbReference type="Pfam" id="PF02955">
    <property type="entry name" value="GSH-S_ATP"/>
    <property type="match status" value="1"/>
</dbReference>
<protein>
    <submittedName>
        <fullName evidence="2">Glutathione synthetase</fullName>
    </submittedName>
</protein>
<sequence>MLVITTCRSYPQPPESLLKLIPELRGRGVSAHFDCWQNRPDSPFLLPLCAWDYAAEPQRFRRWLQQAQSSGSRFVNPPELMLWNMNKHYLCDLAAAGADVIPTESAAPDAGAVTRIMRRHGWHEAVLKPAVGQSGKYVVRIRSSSEIRDWLPYREGVIVQPFIADIETAGETALIFFNGRFSHAVHRRPPAGEWRANSAYGVRILPAEPPPFAVIAAARVLASLPQMPVYARVDGTLLPERFLLNELELIEPALYLDTRPEAVAHFADVLAAVLRTGGRYIAARTLPVERIRTHRTCPVSRHPPRSRSAFCRCTCRRFTHGWTVHCCPNASC</sequence>
<dbReference type="Gene3D" id="3.40.50.20">
    <property type="match status" value="1"/>
</dbReference>
<evidence type="ECO:0000259" key="1">
    <source>
        <dbReference type="Pfam" id="PF02955"/>
    </source>
</evidence>
<name>A0AB38DT65_9NEIS</name>
<gene>
    <name evidence="2" type="ORF">SAMEA4504057_02095</name>
</gene>
<dbReference type="InterPro" id="IPR013815">
    <property type="entry name" value="ATP_grasp_subdomain_1"/>
</dbReference>
<dbReference type="GO" id="GO:0005524">
    <property type="term" value="F:ATP binding"/>
    <property type="evidence" value="ECO:0007669"/>
    <property type="project" value="InterPro"/>
</dbReference>
<feature type="domain" description="Prokaryotic glutathione synthetase ATP-binding" evidence="1">
    <location>
        <begin position="100"/>
        <end position="203"/>
    </location>
</feature>
<dbReference type="InterPro" id="IPR004218">
    <property type="entry name" value="GSHS_ATP-bd"/>
</dbReference>
<dbReference type="Gene3D" id="3.30.1490.20">
    <property type="entry name" value="ATP-grasp fold, A domain"/>
    <property type="match status" value="1"/>
</dbReference>
<dbReference type="SUPFAM" id="SSF56059">
    <property type="entry name" value="Glutathione synthetase ATP-binding domain-like"/>
    <property type="match status" value="1"/>
</dbReference>
<dbReference type="PANTHER" id="PTHR39217">
    <property type="match status" value="1"/>
</dbReference>
<evidence type="ECO:0000313" key="3">
    <source>
        <dbReference type="Proteomes" id="UP000215033"/>
    </source>
</evidence>
<dbReference type="KEGG" id="nzo:SAMEA4504057_2095"/>
<dbReference type="Gene3D" id="3.30.470.20">
    <property type="entry name" value="ATP-grasp fold, B domain"/>
    <property type="match status" value="1"/>
</dbReference>
<proteinExistence type="predicted"/>
<dbReference type="InterPro" id="IPR053191">
    <property type="entry name" value="DcsG_Biosynth_Enzyme"/>
</dbReference>